<comment type="similarity">
    <text evidence="1">Belongs to the UPF0337 (CsbD) family.</text>
</comment>
<dbReference type="Pfam" id="PF05532">
    <property type="entry name" value="CsbD"/>
    <property type="match status" value="1"/>
</dbReference>
<evidence type="ECO:0000256" key="1">
    <source>
        <dbReference type="ARBA" id="ARBA00009129"/>
    </source>
</evidence>
<evidence type="ECO:0000256" key="2">
    <source>
        <dbReference type="SAM" id="MobiDB-lite"/>
    </source>
</evidence>
<feature type="compositionally biased region" description="Basic and acidic residues" evidence="2">
    <location>
        <begin position="240"/>
        <end position="258"/>
    </location>
</feature>
<dbReference type="Gene3D" id="1.10.1470.10">
    <property type="entry name" value="YjbJ"/>
    <property type="match status" value="1"/>
</dbReference>
<dbReference type="InterPro" id="IPR008462">
    <property type="entry name" value="CsbD"/>
</dbReference>
<evidence type="ECO:0000313" key="6">
    <source>
        <dbReference type="Proteomes" id="UP000183180"/>
    </source>
</evidence>
<proteinExistence type="inferred from homology"/>
<keyword evidence="3" id="KW-1133">Transmembrane helix</keyword>
<dbReference type="STRING" id="158898.SAMN04488548_1341098"/>
<dbReference type="AlphaFoldDB" id="A0A1H2IF27"/>
<gene>
    <name evidence="5" type="ORF">SAMN04488548_1341098</name>
</gene>
<evidence type="ECO:0000313" key="5">
    <source>
        <dbReference type="EMBL" id="SDU42702.1"/>
    </source>
</evidence>
<feature type="compositionally biased region" description="Basic and acidic residues" evidence="2">
    <location>
        <begin position="200"/>
        <end position="215"/>
    </location>
</feature>
<dbReference type="SUPFAM" id="SSF69047">
    <property type="entry name" value="Hypothetical protein YjbJ"/>
    <property type="match status" value="1"/>
</dbReference>
<evidence type="ECO:0000259" key="4">
    <source>
        <dbReference type="Pfam" id="PF05532"/>
    </source>
</evidence>
<feature type="compositionally biased region" description="Basic and acidic residues" evidence="2">
    <location>
        <begin position="177"/>
        <end position="193"/>
    </location>
</feature>
<dbReference type="InterPro" id="IPR036629">
    <property type="entry name" value="YjbJ_sf"/>
</dbReference>
<accession>A0A1H2IF27</accession>
<keyword evidence="3" id="KW-0812">Transmembrane</keyword>
<feature type="transmembrane region" description="Helical" evidence="3">
    <location>
        <begin position="57"/>
        <end position="77"/>
    </location>
</feature>
<feature type="region of interest" description="Disordered" evidence="2">
    <location>
        <begin position="150"/>
        <end position="258"/>
    </location>
</feature>
<dbReference type="EMBL" id="FNLM01000034">
    <property type="protein sequence ID" value="SDU42702.1"/>
    <property type="molecule type" value="Genomic_DNA"/>
</dbReference>
<keyword evidence="3" id="KW-0472">Membrane</keyword>
<name>A0A1H2IF27_9ACTN</name>
<sequence length="258" mass="27470">MNRLPATFHRLSIALIALALIAVGGGAIAWRASIDPVHEWIDRIDETAISRSIAQPWGMWVLVAVAVVAVGWGLLLISTNIAPRAVDDVTLPDSDETGALTIAPKLIAAAVTDELEGDPLLHKVSATAIDDRARSIIRVVVTAQPLLRRDQRTGRGGGGIDHDSSRGFGRARAGVRPLREMRKTDREEEKERGMGLNDKISNKAEDLGGKAKEAAGDVTGDDQLKSEGKGDQLSAAVKNGAEKVKDAAENIKDKLTGN</sequence>
<reference evidence="5 6" key="1">
    <citation type="submission" date="2016-10" db="EMBL/GenBank/DDBJ databases">
        <authorList>
            <person name="de Groot N.N."/>
        </authorList>
    </citation>
    <scope>NUCLEOTIDE SEQUENCE [LARGE SCALE GENOMIC DNA]</scope>
    <source>
        <strain evidence="5 6">DSM 44215</strain>
    </source>
</reference>
<feature type="domain" description="CsbD-like" evidence="4">
    <location>
        <begin position="198"/>
        <end position="249"/>
    </location>
</feature>
<dbReference type="Proteomes" id="UP000183180">
    <property type="component" value="Unassembled WGS sequence"/>
</dbReference>
<protein>
    <submittedName>
        <fullName evidence="5">Uncharacterized conserved protein YjbJ, UPF0337 family</fullName>
    </submittedName>
</protein>
<organism evidence="5 6">
    <name type="scientific">Gordonia westfalica</name>
    <dbReference type="NCBI Taxonomy" id="158898"/>
    <lineage>
        <taxon>Bacteria</taxon>
        <taxon>Bacillati</taxon>
        <taxon>Actinomycetota</taxon>
        <taxon>Actinomycetes</taxon>
        <taxon>Mycobacteriales</taxon>
        <taxon>Gordoniaceae</taxon>
        <taxon>Gordonia</taxon>
    </lineage>
</organism>
<evidence type="ECO:0000256" key="3">
    <source>
        <dbReference type="SAM" id="Phobius"/>
    </source>
</evidence>